<feature type="transmembrane region" description="Helical" evidence="1">
    <location>
        <begin position="162"/>
        <end position="183"/>
    </location>
</feature>
<proteinExistence type="predicted"/>
<protein>
    <submittedName>
        <fullName evidence="2">Uncharacterized protein</fullName>
    </submittedName>
</protein>
<evidence type="ECO:0000313" key="2">
    <source>
        <dbReference type="EMBL" id="RMB82297.1"/>
    </source>
</evidence>
<sequence length="462" mass="49232">MNMRILRIELKRSIAPWAGVAAFTMSLAVMYLVMEKDFLTTTGWTNQWTSMALETRAPLYFVWPLAAGLGARQGLRDHRSGATELLISTPRPTSHRAAVLSAATAITLAAAFTAVVLVGGVQVLTNTSYTHLGWVPISLVGALTVVSGAVLGMGVGRTLPFVLTPPAVAMGILVLTVLAQLSLEKVDAATGFSTWEPNLFSLLSPAAQEARDVLLTLSVSVHVGQAIWLCGMAATGFVLLTAANLRNRLIALAPVVAGAVIALLVLPSDPRQVYVVDKAAARLVCDGPVCVTNTHRARLNDFAGPARDALRMMRSALGDQAPILIREDTEVWPDSSRPRRFRQTALFDFEDHEIAAAKGKELTRALIANSLVPRCSAYLGATSSSDVSAQSIAASWVLDEPEPHSSDMAYLSSGQQDEIRKVYGELTSLPRAEQRSRISTMYLGAVACKGDPFAALGGGASR</sequence>
<name>A0A3M0HZ04_9ACTN</name>
<feature type="transmembrane region" description="Helical" evidence="1">
    <location>
        <begin position="223"/>
        <end position="242"/>
    </location>
</feature>
<keyword evidence="3" id="KW-1185">Reference proteome</keyword>
<keyword evidence="1" id="KW-1133">Transmembrane helix</keyword>
<dbReference type="EMBL" id="PENI01000023">
    <property type="protein sequence ID" value="RMB82297.1"/>
    <property type="molecule type" value="Genomic_DNA"/>
</dbReference>
<gene>
    <name evidence="2" type="ORF">CTZ28_29580</name>
</gene>
<feature type="transmembrane region" description="Helical" evidence="1">
    <location>
        <begin position="96"/>
        <end position="121"/>
    </location>
</feature>
<dbReference type="AlphaFoldDB" id="A0A3M0HZ04"/>
<accession>A0A3M0HZ04</accession>
<feature type="transmembrane region" description="Helical" evidence="1">
    <location>
        <begin position="14"/>
        <end position="34"/>
    </location>
</feature>
<feature type="transmembrane region" description="Helical" evidence="1">
    <location>
        <begin position="133"/>
        <end position="155"/>
    </location>
</feature>
<dbReference type="Proteomes" id="UP000270471">
    <property type="component" value="Unassembled WGS sequence"/>
</dbReference>
<evidence type="ECO:0000313" key="3">
    <source>
        <dbReference type="Proteomes" id="UP000270471"/>
    </source>
</evidence>
<evidence type="ECO:0000256" key="1">
    <source>
        <dbReference type="SAM" id="Phobius"/>
    </source>
</evidence>
<keyword evidence="1" id="KW-0812">Transmembrane</keyword>
<organism evidence="2 3">
    <name type="scientific">Streptomyces shenzhenensis</name>
    <dbReference type="NCBI Taxonomy" id="943815"/>
    <lineage>
        <taxon>Bacteria</taxon>
        <taxon>Bacillati</taxon>
        <taxon>Actinomycetota</taxon>
        <taxon>Actinomycetes</taxon>
        <taxon>Kitasatosporales</taxon>
        <taxon>Streptomycetaceae</taxon>
        <taxon>Streptomyces</taxon>
    </lineage>
</organism>
<feature type="transmembrane region" description="Helical" evidence="1">
    <location>
        <begin position="57"/>
        <end position="75"/>
    </location>
</feature>
<keyword evidence="1" id="KW-0472">Membrane</keyword>
<comment type="caution">
    <text evidence="2">The sequence shown here is derived from an EMBL/GenBank/DDBJ whole genome shotgun (WGS) entry which is preliminary data.</text>
</comment>
<reference evidence="2 3" key="1">
    <citation type="submission" date="2017-11" db="EMBL/GenBank/DDBJ databases">
        <title>Draft genome of actinobacteria isolated from guarana (Paullinia cupana (Mart.) Ducke.</title>
        <authorList>
            <person name="Siqueira K.A."/>
            <person name="Liotti R.G."/>
            <person name="Mendes T.A.O."/>
            <person name="Soares M.A."/>
        </authorList>
    </citation>
    <scope>NUCLEOTIDE SEQUENCE [LARGE SCALE GENOMIC DNA]</scope>
    <source>
        <strain evidence="2 3">193</strain>
    </source>
</reference>
<feature type="transmembrane region" description="Helical" evidence="1">
    <location>
        <begin position="249"/>
        <end position="266"/>
    </location>
</feature>